<dbReference type="InterPro" id="IPR002018">
    <property type="entry name" value="CarbesteraseB"/>
</dbReference>
<name>A0AAV6U0C1_9ARAC</name>
<evidence type="ECO:0000259" key="2">
    <source>
        <dbReference type="Pfam" id="PF00135"/>
    </source>
</evidence>
<dbReference type="Proteomes" id="UP000827092">
    <property type="component" value="Unassembled WGS sequence"/>
</dbReference>
<dbReference type="AlphaFoldDB" id="A0AAV6U0C1"/>
<dbReference type="EMBL" id="JAFNEN010000799">
    <property type="protein sequence ID" value="KAG8177227.1"/>
    <property type="molecule type" value="Genomic_DNA"/>
</dbReference>
<keyword evidence="1" id="KW-0325">Glycoprotein</keyword>
<gene>
    <name evidence="3" type="ORF">JTE90_014271</name>
</gene>
<evidence type="ECO:0000313" key="3">
    <source>
        <dbReference type="EMBL" id="KAG8177227.1"/>
    </source>
</evidence>
<dbReference type="Pfam" id="PF00135">
    <property type="entry name" value="COesterase"/>
    <property type="match status" value="1"/>
</dbReference>
<dbReference type="InterPro" id="IPR029058">
    <property type="entry name" value="AB_hydrolase_fold"/>
</dbReference>
<proteinExistence type="predicted"/>
<dbReference type="PANTHER" id="PTHR11559">
    <property type="entry name" value="CARBOXYLESTERASE"/>
    <property type="match status" value="1"/>
</dbReference>
<comment type="caution">
    <text evidence="3">The sequence shown here is derived from an EMBL/GenBank/DDBJ whole genome shotgun (WGS) entry which is preliminary data.</text>
</comment>
<reference evidence="3 4" key="1">
    <citation type="journal article" date="2022" name="Nat. Ecol. Evol.">
        <title>A masculinizing supergene underlies an exaggerated male reproductive morph in a spider.</title>
        <authorList>
            <person name="Hendrickx F."/>
            <person name="De Corte Z."/>
            <person name="Sonet G."/>
            <person name="Van Belleghem S.M."/>
            <person name="Kostlbacher S."/>
            <person name="Vangestel C."/>
        </authorList>
    </citation>
    <scope>NUCLEOTIDE SEQUENCE [LARGE SCALE GENOMIC DNA]</scope>
    <source>
        <strain evidence="3">W744_W776</strain>
    </source>
</reference>
<accession>A0AAV6U0C1</accession>
<dbReference type="InterPro" id="IPR050309">
    <property type="entry name" value="Type-B_Carboxylest/Lipase"/>
</dbReference>
<dbReference type="Gene3D" id="3.40.50.1820">
    <property type="entry name" value="alpha/beta hydrolase"/>
    <property type="match status" value="1"/>
</dbReference>
<organism evidence="3 4">
    <name type="scientific">Oedothorax gibbosus</name>
    <dbReference type="NCBI Taxonomy" id="931172"/>
    <lineage>
        <taxon>Eukaryota</taxon>
        <taxon>Metazoa</taxon>
        <taxon>Ecdysozoa</taxon>
        <taxon>Arthropoda</taxon>
        <taxon>Chelicerata</taxon>
        <taxon>Arachnida</taxon>
        <taxon>Araneae</taxon>
        <taxon>Araneomorphae</taxon>
        <taxon>Entelegynae</taxon>
        <taxon>Araneoidea</taxon>
        <taxon>Linyphiidae</taxon>
        <taxon>Erigoninae</taxon>
        <taxon>Oedothorax</taxon>
    </lineage>
</organism>
<protein>
    <recommendedName>
        <fullName evidence="2">Carboxylesterase type B domain-containing protein</fullName>
    </recommendedName>
</protein>
<sequence>MGNQALSDIGKAYEWVSDNIKYFGGDKGRNGNQRLAKKEDRHSKYPITIVGHGCGALALSLLQMPSRGYLPGGLGSDYKSHQVVLDGMSILTLKLYLPLPLSQLWATQKVGAFHKCHQVVLDGMSILTLKALEGVDNTGESALNNLRLTQILAEKVGCPSARDDPDATMECLKGIEASRLVRTAASLSRGRGPPNVFLPQIYPPVEGFLYNPFRELKYQNESQFRDTYATFTSDAGSALLTTAFPKLFGAFGEKDVPLSANCAKKVARRFLRKFPQTVADELLGDLDINATTSNKDKLVQVFGEAYFKCPMVYLGEYRNDYKLDLEGRPKPKFYILEKKVNPPYNPFASWMGSVGFNTAQINFPHPDGQITVNNQTYKYTDEQKEQLRVNQKLLRSYMKLEKLPIPEFTLEEPAYSVMHLDGKISEEKTNFQSRNCEILRPYFKFHRDTYGTPFEYEPVFWFF</sequence>
<keyword evidence="4" id="KW-1185">Reference proteome</keyword>
<evidence type="ECO:0000256" key="1">
    <source>
        <dbReference type="ARBA" id="ARBA00023180"/>
    </source>
</evidence>
<feature type="domain" description="Carboxylesterase type B" evidence="2">
    <location>
        <begin position="144"/>
        <end position="316"/>
    </location>
</feature>
<dbReference type="SUPFAM" id="SSF53474">
    <property type="entry name" value="alpha/beta-Hydrolases"/>
    <property type="match status" value="1"/>
</dbReference>
<evidence type="ECO:0000313" key="4">
    <source>
        <dbReference type="Proteomes" id="UP000827092"/>
    </source>
</evidence>